<sequence>MTTQDPTAPDRQPAAPAPEQADPRPLPLAGLRVVDLTRVLAGPWCTQILADMGAEVIKIENPEGGDDTRSWGPPWLRDPQTGEETREAAYFLSANRNKKSLALDLRSEEGREIVRRLAAGADVFVENFKVGGLKKYGLDHESLRALNPGLIYVSITGFGQTGPMAAQPGYDYLIQGLGGLMSITGQPDDQPGGGPMRVGVAIADITTGLYAAIGILAALRQREATGLGQHIDMALLDTQVGWLANQAMNWFIGGKVPTRTGVWHPNLSPYQPFDAADGKVIIAVGNDRQFRALCDFIGLSWMADHPDYATNPARNANRPRMIPLIAEKIAQRPRAWWIENLPRQGVPCSGLNDIKQAFEEPQVQARGMKIETPHALGGTVPGVANPIRFSDARMRYDHAAPLLGQHSRQVLTEALGMSDAQIDALRDKGVIREASPAQTPGD</sequence>
<keyword evidence="4" id="KW-1185">Reference proteome</keyword>
<dbReference type="EMBL" id="FRDL01000010">
    <property type="protein sequence ID" value="SHN74364.1"/>
    <property type="molecule type" value="Genomic_DNA"/>
</dbReference>
<dbReference type="OrthoDB" id="7208981at2"/>
<dbReference type="InterPro" id="IPR050483">
    <property type="entry name" value="CoA-transferase_III_domain"/>
</dbReference>
<dbReference type="RefSeq" id="WP_083581533.1">
    <property type="nucleotide sequence ID" value="NZ_FOHL01000001.1"/>
</dbReference>
<proteinExistence type="predicted"/>
<evidence type="ECO:0000313" key="3">
    <source>
        <dbReference type="EMBL" id="SHN74364.1"/>
    </source>
</evidence>
<accession>A0A1M7TUF2</accession>
<dbReference type="PANTHER" id="PTHR48207:SF3">
    <property type="entry name" value="SUCCINATE--HYDROXYMETHYLGLUTARATE COA-TRANSFERASE"/>
    <property type="match status" value="1"/>
</dbReference>
<dbReference type="STRING" id="1189325.SAMN04488119_101461"/>
<dbReference type="Proteomes" id="UP000184066">
    <property type="component" value="Unassembled WGS sequence"/>
</dbReference>
<dbReference type="Gene3D" id="3.30.1540.10">
    <property type="entry name" value="formyl-coa transferase, domain 3"/>
    <property type="match status" value="1"/>
</dbReference>
<dbReference type="InterPro" id="IPR044855">
    <property type="entry name" value="CoA-Trfase_III_dom3_sf"/>
</dbReference>
<dbReference type="PANTHER" id="PTHR48207">
    <property type="entry name" value="SUCCINATE--HYDROXYMETHYLGLUTARATE COA-TRANSFERASE"/>
    <property type="match status" value="1"/>
</dbReference>
<dbReference type="SUPFAM" id="SSF89796">
    <property type="entry name" value="CoA-transferase family III (CaiB/BaiF)"/>
    <property type="match status" value="1"/>
</dbReference>
<dbReference type="InterPro" id="IPR003673">
    <property type="entry name" value="CoA-Trfase_fam_III"/>
</dbReference>
<dbReference type="AlphaFoldDB" id="A0A1M7TUF2"/>
<feature type="compositionally biased region" description="Low complexity" evidence="2">
    <location>
        <begin position="1"/>
        <end position="20"/>
    </location>
</feature>
<organism evidence="3 4">
    <name type="scientific">Oceanicella actignis</name>
    <dbReference type="NCBI Taxonomy" id="1189325"/>
    <lineage>
        <taxon>Bacteria</taxon>
        <taxon>Pseudomonadati</taxon>
        <taxon>Pseudomonadota</taxon>
        <taxon>Alphaproteobacteria</taxon>
        <taxon>Rhodobacterales</taxon>
        <taxon>Paracoccaceae</taxon>
        <taxon>Oceanicella</taxon>
    </lineage>
</organism>
<evidence type="ECO:0000313" key="4">
    <source>
        <dbReference type="Proteomes" id="UP000184066"/>
    </source>
</evidence>
<gene>
    <name evidence="3" type="ORF">SAMN05216200_11041</name>
</gene>
<dbReference type="GO" id="GO:0008410">
    <property type="term" value="F:CoA-transferase activity"/>
    <property type="evidence" value="ECO:0007669"/>
    <property type="project" value="TreeGrafter"/>
</dbReference>
<evidence type="ECO:0000256" key="2">
    <source>
        <dbReference type="SAM" id="MobiDB-lite"/>
    </source>
</evidence>
<dbReference type="Gene3D" id="3.40.50.10540">
    <property type="entry name" value="Crotonobetainyl-coa:carnitine coa-transferase, domain 1"/>
    <property type="match status" value="1"/>
</dbReference>
<keyword evidence="1 3" id="KW-0808">Transferase</keyword>
<name>A0A1M7TUF2_9RHOB</name>
<dbReference type="Pfam" id="PF02515">
    <property type="entry name" value="CoA_transf_3"/>
    <property type="match status" value="1"/>
</dbReference>
<protein>
    <submittedName>
        <fullName evidence="3">Crotonobetainyl-CoA:carnitine CoA-transferase CaiB</fullName>
    </submittedName>
</protein>
<evidence type="ECO:0000256" key="1">
    <source>
        <dbReference type="ARBA" id="ARBA00022679"/>
    </source>
</evidence>
<reference evidence="3 4" key="1">
    <citation type="submission" date="2016-12" db="EMBL/GenBank/DDBJ databases">
        <authorList>
            <person name="Song W.-J."/>
            <person name="Kurnit D.M."/>
        </authorList>
    </citation>
    <scope>NUCLEOTIDE SEQUENCE [LARGE SCALE GENOMIC DNA]</scope>
    <source>
        <strain evidence="3 4">CGMCC 1.10808</strain>
    </source>
</reference>
<dbReference type="InterPro" id="IPR023606">
    <property type="entry name" value="CoA-Trfase_III_dom_1_sf"/>
</dbReference>
<feature type="region of interest" description="Disordered" evidence="2">
    <location>
        <begin position="1"/>
        <end position="26"/>
    </location>
</feature>